<evidence type="ECO:0000313" key="2">
    <source>
        <dbReference type="Proteomes" id="UP000494165"/>
    </source>
</evidence>
<dbReference type="SUPFAM" id="SSF52047">
    <property type="entry name" value="RNI-like"/>
    <property type="match status" value="1"/>
</dbReference>
<comment type="caution">
    <text evidence="1">The sequence shown here is derived from an EMBL/GenBank/DDBJ whole genome shotgun (WGS) entry which is preliminary data.</text>
</comment>
<name>A0A8S1DZZ8_9INSE</name>
<dbReference type="EMBL" id="CADEPI010000648">
    <property type="protein sequence ID" value="CAB3387920.1"/>
    <property type="molecule type" value="Genomic_DNA"/>
</dbReference>
<evidence type="ECO:0008006" key="3">
    <source>
        <dbReference type="Google" id="ProtNLM"/>
    </source>
</evidence>
<dbReference type="Proteomes" id="UP000494165">
    <property type="component" value="Unassembled WGS sequence"/>
</dbReference>
<keyword evidence="2" id="KW-1185">Reference proteome</keyword>
<evidence type="ECO:0000313" key="1">
    <source>
        <dbReference type="EMBL" id="CAB3387920.1"/>
    </source>
</evidence>
<proteinExistence type="predicted"/>
<protein>
    <recommendedName>
        <fullName evidence="3">F-box domain-containing protein</fullName>
    </recommendedName>
</protein>
<accession>A0A8S1DZZ8</accession>
<organism evidence="1 2">
    <name type="scientific">Cloeon dipterum</name>
    <dbReference type="NCBI Taxonomy" id="197152"/>
    <lineage>
        <taxon>Eukaryota</taxon>
        <taxon>Metazoa</taxon>
        <taxon>Ecdysozoa</taxon>
        <taxon>Arthropoda</taxon>
        <taxon>Hexapoda</taxon>
        <taxon>Insecta</taxon>
        <taxon>Pterygota</taxon>
        <taxon>Palaeoptera</taxon>
        <taxon>Ephemeroptera</taxon>
        <taxon>Pisciforma</taxon>
        <taxon>Baetidae</taxon>
        <taxon>Cloeon</taxon>
    </lineage>
</organism>
<gene>
    <name evidence="1" type="ORF">CLODIP_2_CD10795</name>
</gene>
<dbReference type="Gene3D" id="3.80.10.10">
    <property type="entry name" value="Ribonuclease Inhibitor"/>
    <property type="match status" value="1"/>
</dbReference>
<dbReference type="AlphaFoldDB" id="A0A8S1DZZ8"/>
<dbReference type="InterPro" id="IPR032675">
    <property type="entry name" value="LRR_dom_sf"/>
</dbReference>
<reference evidence="1 2" key="1">
    <citation type="submission" date="2020-04" db="EMBL/GenBank/DDBJ databases">
        <authorList>
            <person name="Alioto T."/>
            <person name="Alioto T."/>
            <person name="Gomez Garrido J."/>
        </authorList>
    </citation>
    <scope>NUCLEOTIDE SEQUENCE [LARGE SCALE GENOMIC DNA]</scope>
</reference>
<sequence length="534" mass="61782">MFHLKVLKLKGPQLNRATPTVPASQITAVCRRRKNLQRSLEAHVLLETLKNIDLYTRTVVKNPLETQLSVQIRNKILHNLLKWNSSPKENKEFDRMYNAVYHLLNSQTKSFDWDALLSYLPNQSSDLSVLLKIFKMVVSRAPNLVHFKMNGVHFNGLYGDQSNTESRNHFHQLTKLSILEITNFEERDDNSISPSRCFEIQADRRDVLRGYSVRISDIMHLCERLPNLRVLNVTFDIRNSPAVTDAEITQTLRNLILLQTDQITNILVSKIRCALPYLSIIEDIGHYNLSFADIIKTSPRKLFEFGNNYIPKFYKPADFVSNVTHLVLHFRHNQAIVSGFALLDKMTRVESLTLMFADDAVFVSYILNRLGHQLKRLHLKEFTGFKMQFKKIAEKCPNLEVLHLNSVEIEDSFQPLSNGLPLLEELTWHIRRSSESTFLANILSMPRLKKVDLKLHRFNEEDLQNLTSLIERKEILTDLEVFNMELNPIISKELLEKVATLFITADACMSKSAELGFFFQSIPQPRLRPLTIKV</sequence>